<dbReference type="Proteomes" id="UP000791080">
    <property type="component" value="Unassembled WGS sequence"/>
</dbReference>
<evidence type="ECO:0000259" key="1">
    <source>
        <dbReference type="Pfam" id="PF11706"/>
    </source>
</evidence>
<comment type="caution">
    <text evidence="2">The sequence shown here is derived from an EMBL/GenBank/DDBJ whole genome shotgun (WGS) entry which is preliminary data.</text>
</comment>
<feature type="domain" description="Zinc finger CGNR" evidence="1">
    <location>
        <begin position="114"/>
        <end position="156"/>
    </location>
</feature>
<dbReference type="InterPro" id="IPR023286">
    <property type="entry name" value="ABATE_dom_sf"/>
</dbReference>
<dbReference type="InterPro" id="IPR021005">
    <property type="entry name" value="Znf_CGNR"/>
</dbReference>
<gene>
    <name evidence="2" type="ORF">G443_003554</name>
</gene>
<dbReference type="SUPFAM" id="SSF160904">
    <property type="entry name" value="Jann2411-like"/>
    <property type="match status" value="1"/>
</dbReference>
<organism evidence="2 3">
    <name type="scientific">Actinoalloteichus caeruleus DSM 43889</name>
    <dbReference type="NCBI Taxonomy" id="1120930"/>
    <lineage>
        <taxon>Bacteria</taxon>
        <taxon>Bacillati</taxon>
        <taxon>Actinomycetota</taxon>
        <taxon>Actinomycetes</taxon>
        <taxon>Pseudonocardiales</taxon>
        <taxon>Pseudonocardiaceae</taxon>
        <taxon>Actinoalloteichus</taxon>
        <taxon>Actinoalloteichus cyanogriseus</taxon>
    </lineage>
</organism>
<name>A0ABT1JMA9_ACTCY</name>
<dbReference type="Pfam" id="PF07336">
    <property type="entry name" value="ABATE"/>
    <property type="match status" value="1"/>
</dbReference>
<dbReference type="Gene3D" id="1.10.3300.10">
    <property type="entry name" value="Jann2411-like domain"/>
    <property type="match status" value="1"/>
</dbReference>
<dbReference type="Pfam" id="PF11706">
    <property type="entry name" value="zf-CGNR"/>
    <property type="match status" value="1"/>
</dbReference>
<reference evidence="2 3" key="2">
    <citation type="submission" date="2022-06" db="EMBL/GenBank/DDBJ databases">
        <title>Genomic Encyclopedia of Type Strains, Phase I: the one thousand microbial genomes (KMG-I) project.</title>
        <authorList>
            <person name="Kyrpides N."/>
        </authorList>
    </citation>
    <scope>NUCLEOTIDE SEQUENCE [LARGE SCALE GENOMIC DNA]</scope>
    <source>
        <strain evidence="2 3">DSM 43889</strain>
    </source>
</reference>
<sequence>MTSPHDAEIELLIVFMNTADAERGTDLLDSGSAWERWVAERGLGEPGDAQAARRVRDALRAAAGAPGTERVEPPRPWPVAVTLLDGVPALTSEDAIGTLLITATRLAVLGTWDRVKICPADTCLWAFYDRSRNRSRSWCSMRVCGNRAKSRNWRHRARE</sequence>
<reference evidence="2 3" key="1">
    <citation type="submission" date="2013-07" db="EMBL/GenBank/DDBJ databases">
        <authorList>
            <consortium name="DOE Joint Genome Institute"/>
            <person name="Reeve W."/>
            <person name="Huntemann M."/>
            <person name="Han J."/>
            <person name="Chen A."/>
            <person name="Kyrpides N."/>
            <person name="Mavromatis K."/>
            <person name="Markowitz V."/>
            <person name="Palaniappan K."/>
            <person name="Ivanova N."/>
            <person name="Schaumberg A."/>
            <person name="Pati A."/>
            <person name="Liolios K."/>
            <person name="Nordberg H.P."/>
            <person name="Cantor M.N."/>
            <person name="Hua S.X."/>
            <person name="Woyke T."/>
        </authorList>
    </citation>
    <scope>NUCLEOTIDE SEQUENCE [LARGE SCALE GENOMIC DNA]</scope>
    <source>
        <strain evidence="2 3">DSM 43889</strain>
    </source>
</reference>
<dbReference type="InterPro" id="IPR010852">
    <property type="entry name" value="ABATE"/>
</dbReference>
<evidence type="ECO:0000313" key="3">
    <source>
        <dbReference type="Proteomes" id="UP000791080"/>
    </source>
</evidence>
<protein>
    <submittedName>
        <fullName evidence="2">Stress-induced transcription regulator</fullName>
    </submittedName>
</protein>
<dbReference type="EMBL" id="AUBJ02000001">
    <property type="protein sequence ID" value="MCP2333284.1"/>
    <property type="molecule type" value="Genomic_DNA"/>
</dbReference>
<keyword evidence="3" id="KW-1185">Reference proteome</keyword>
<accession>A0ABT1JMA9</accession>
<evidence type="ECO:0000313" key="2">
    <source>
        <dbReference type="EMBL" id="MCP2333284.1"/>
    </source>
</evidence>
<dbReference type="PANTHER" id="PTHR35525">
    <property type="entry name" value="BLL6575 PROTEIN"/>
    <property type="match status" value="1"/>
</dbReference>
<dbReference type="PANTHER" id="PTHR35525:SF3">
    <property type="entry name" value="BLL6575 PROTEIN"/>
    <property type="match status" value="1"/>
</dbReference>
<proteinExistence type="predicted"/>